<feature type="domain" description="S-adenosyl-l-methionine hydroxide adenosyltransferase N-terminal" evidence="3">
    <location>
        <begin position="6"/>
        <end position="151"/>
    </location>
</feature>
<evidence type="ECO:0000256" key="2">
    <source>
        <dbReference type="ARBA" id="ARBA00024035"/>
    </source>
</evidence>
<evidence type="ECO:0000259" key="4">
    <source>
        <dbReference type="Pfam" id="PF20257"/>
    </source>
</evidence>
<keyword evidence="6" id="KW-1185">Reference proteome</keyword>
<evidence type="ECO:0000259" key="3">
    <source>
        <dbReference type="Pfam" id="PF01887"/>
    </source>
</evidence>
<feature type="domain" description="S-adenosyl-l-methionine hydroxide adenosyltransferase C-terminal" evidence="4">
    <location>
        <begin position="176"/>
        <end position="264"/>
    </location>
</feature>
<dbReference type="SUPFAM" id="SSF102522">
    <property type="entry name" value="Bacterial fluorinating enzyme, N-terminal domain"/>
    <property type="match status" value="1"/>
</dbReference>
<dbReference type="Pfam" id="PF01887">
    <property type="entry name" value="SAM_HAT_N"/>
    <property type="match status" value="1"/>
</dbReference>
<comment type="similarity">
    <text evidence="2">Belongs to the SAM hydrolase / SAM-dependent halogenase family.</text>
</comment>
<organism evidence="5 6">
    <name type="scientific">Thermosporothrix hazakensis</name>
    <dbReference type="NCBI Taxonomy" id="644383"/>
    <lineage>
        <taxon>Bacteria</taxon>
        <taxon>Bacillati</taxon>
        <taxon>Chloroflexota</taxon>
        <taxon>Ktedonobacteria</taxon>
        <taxon>Ktedonobacterales</taxon>
        <taxon>Thermosporotrichaceae</taxon>
        <taxon>Thermosporothrix</taxon>
    </lineage>
</organism>
<dbReference type="Proteomes" id="UP000248806">
    <property type="component" value="Unassembled WGS sequence"/>
</dbReference>
<gene>
    <name evidence="5" type="ORF">EI42_00725</name>
</gene>
<name>A0A326URG9_THEHA</name>
<proteinExistence type="inferred from homology"/>
<evidence type="ECO:0008006" key="7">
    <source>
        <dbReference type="Google" id="ProtNLM"/>
    </source>
</evidence>
<evidence type="ECO:0000256" key="1">
    <source>
        <dbReference type="ARBA" id="ARBA00022691"/>
    </source>
</evidence>
<dbReference type="OrthoDB" id="9792195at2"/>
<dbReference type="PIRSF" id="PIRSF006779">
    <property type="entry name" value="UCP006779"/>
    <property type="match status" value="1"/>
</dbReference>
<dbReference type="Gene3D" id="2.40.30.90">
    <property type="entry name" value="Bacterial fluorinating enzyme like"/>
    <property type="match status" value="1"/>
</dbReference>
<dbReference type="SUPFAM" id="SSF101852">
    <property type="entry name" value="Bacterial fluorinating enzyme, C-terminal domain"/>
    <property type="match status" value="1"/>
</dbReference>
<reference evidence="5 6" key="1">
    <citation type="submission" date="2018-06" db="EMBL/GenBank/DDBJ databases">
        <title>Genomic Encyclopedia of Archaeal and Bacterial Type Strains, Phase II (KMG-II): from individual species to whole genera.</title>
        <authorList>
            <person name="Goeker M."/>
        </authorList>
    </citation>
    <scope>NUCLEOTIDE SEQUENCE [LARGE SCALE GENOMIC DNA]</scope>
    <source>
        <strain evidence="5 6">ATCC BAA-1881</strain>
    </source>
</reference>
<dbReference type="Pfam" id="PF20257">
    <property type="entry name" value="SAM_HAT_C"/>
    <property type="match status" value="1"/>
</dbReference>
<dbReference type="AlphaFoldDB" id="A0A326URG9"/>
<dbReference type="InterPro" id="IPR046470">
    <property type="entry name" value="SAM_HAT_C"/>
</dbReference>
<dbReference type="Gene3D" id="3.40.50.10790">
    <property type="entry name" value="S-adenosyl-l-methionine hydroxide adenosyltransferase, N-terminal"/>
    <property type="match status" value="1"/>
</dbReference>
<dbReference type="InterPro" id="IPR046469">
    <property type="entry name" value="SAM_HAT_N"/>
</dbReference>
<dbReference type="PANTHER" id="PTHR35092:SF1">
    <property type="entry name" value="CHLORINASE MJ1651"/>
    <property type="match status" value="1"/>
</dbReference>
<comment type="caution">
    <text evidence="5">The sequence shown here is derived from an EMBL/GenBank/DDBJ whole genome shotgun (WGS) entry which is preliminary data.</text>
</comment>
<dbReference type="InterPro" id="IPR023228">
    <property type="entry name" value="SAM_OH_AdoTrfase_N_sf"/>
</dbReference>
<dbReference type="InterPro" id="IPR002747">
    <property type="entry name" value="SAM_OH_AdoTrfase"/>
</dbReference>
<protein>
    <recommendedName>
        <fullName evidence="7">S-adenosyl-l-methionine hydroxide adenosyltransferase</fullName>
    </recommendedName>
</protein>
<dbReference type="InterPro" id="IPR023227">
    <property type="entry name" value="SAM_OH_AdoTrfase_C_sf"/>
</dbReference>
<dbReference type="PANTHER" id="PTHR35092">
    <property type="entry name" value="CHLORINASE MJ1651"/>
    <property type="match status" value="1"/>
</dbReference>
<keyword evidence="1" id="KW-0949">S-adenosyl-L-methionine</keyword>
<sequence>MKQPIIALLTDFGTADGYVGVMKGVMLDTEPHAQMVDITHEIAPQDVPAGAWILANSYRYFPKGTVFLCVVDPGVGSVRHPIAVHLGDWYFVGPDNGLFSYILAQQPIHQAVVLENPAYRLTQVSSTFHGRDIFAPAAAALACGVALTELGPTLAPEALQRLQFVEPVRAGAEIEGSVVHIDHFGNIITNIPLTMVPELDGDRSAQLTFTEHDVRVTGYRPTFAAPQAGGAAHPFIYGDSSGFVAVAIQNGNAAATLGIQRGASLKLTLSR</sequence>
<dbReference type="EMBL" id="QKUF01000001">
    <property type="protein sequence ID" value="PZW36549.1"/>
    <property type="molecule type" value="Genomic_DNA"/>
</dbReference>
<evidence type="ECO:0000313" key="6">
    <source>
        <dbReference type="Proteomes" id="UP000248806"/>
    </source>
</evidence>
<accession>A0A326URG9</accession>
<evidence type="ECO:0000313" key="5">
    <source>
        <dbReference type="EMBL" id="PZW36549.1"/>
    </source>
</evidence>
<dbReference type="RefSeq" id="WP_111318886.1">
    <property type="nucleotide sequence ID" value="NZ_BIFX01000001.1"/>
</dbReference>